<dbReference type="AlphaFoldDB" id="A0A8H4AA69"/>
<proteinExistence type="predicted"/>
<feature type="chain" id="PRO_5034711786" evidence="3">
    <location>
        <begin position="23"/>
        <end position="415"/>
    </location>
</feature>
<evidence type="ECO:0000256" key="2">
    <source>
        <dbReference type="ARBA" id="ARBA00022737"/>
    </source>
</evidence>
<dbReference type="Gene3D" id="2.120.10.80">
    <property type="entry name" value="Kelch-type beta propeller"/>
    <property type="match status" value="2"/>
</dbReference>
<dbReference type="Pfam" id="PF24681">
    <property type="entry name" value="Kelch_KLHDC2_KLHL20_DRC7"/>
    <property type="match status" value="1"/>
</dbReference>
<dbReference type="EMBL" id="WTPW01001021">
    <property type="protein sequence ID" value="KAF0461848.1"/>
    <property type="molecule type" value="Genomic_DNA"/>
</dbReference>
<dbReference type="PANTHER" id="PTHR46093">
    <property type="entry name" value="ACYL-COA-BINDING DOMAIN-CONTAINING PROTEIN 5"/>
    <property type="match status" value="1"/>
</dbReference>
<keyword evidence="5" id="KW-1185">Reference proteome</keyword>
<dbReference type="Proteomes" id="UP000439903">
    <property type="component" value="Unassembled WGS sequence"/>
</dbReference>
<feature type="signal peptide" evidence="3">
    <location>
        <begin position="1"/>
        <end position="22"/>
    </location>
</feature>
<comment type="caution">
    <text evidence="4">The sequence shown here is derived from an EMBL/GenBank/DDBJ whole genome shotgun (WGS) entry which is preliminary data.</text>
</comment>
<organism evidence="4 5">
    <name type="scientific">Gigaspora margarita</name>
    <dbReference type="NCBI Taxonomy" id="4874"/>
    <lineage>
        <taxon>Eukaryota</taxon>
        <taxon>Fungi</taxon>
        <taxon>Fungi incertae sedis</taxon>
        <taxon>Mucoromycota</taxon>
        <taxon>Glomeromycotina</taxon>
        <taxon>Glomeromycetes</taxon>
        <taxon>Diversisporales</taxon>
        <taxon>Gigasporaceae</taxon>
        <taxon>Gigaspora</taxon>
    </lineage>
</organism>
<sequence>MRFIQFGVFSFSLLSYLFFVSCQYVPNPRIGQSSALIGTKLYFFGGSPADVSPLSTPIGHPNISNDVFYFDLSNSSLFNTVTPTWYKDVEMPIGSLYHTSCVNPNDSAVFIFGGRQFLPNSNNLSVYSPVYRLDHNKNSWSIPNITGLNSTFANRTSIQAVIDITGKVFIFGGGRRSATGGDPSYYNDMNIFDITSMSWSTLVISQAPPPSYAYTATLLPSGIIVYIGGIDYISGIIPVNMSEIRTFNTTSLTWTIKSANGSSIGSRVGHSAVLNQNGDIIIYGGSENDTLGPQVFPDLAVLNTNSWMWSIPNIPSSNIPQALTAHSAVLYKNYMFVAFGVIASTGGTIYNKDYYILDTQKYVWVTTNNSVITTQGPSKIQGSQPNKAIDPSSNDGNKIKPLLYLSLFFYIYMFF</sequence>
<dbReference type="SUPFAM" id="SSF117281">
    <property type="entry name" value="Kelch motif"/>
    <property type="match status" value="1"/>
</dbReference>
<keyword evidence="3" id="KW-0732">Signal</keyword>
<keyword evidence="2" id="KW-0677">Repeat</keyword>
<evidence type="ECO:0000256" key="3">
    <source>
        <dbReference type="SAM" id="SignalP"/>
    </source>
</evidence>
<name>A0A8H4AA69_GIGMA</name>
<dbReference type="PROSITE" id="PS51257">
    <property type="entry name" value="PROKAR_LIPOPROTEIN"/>
    <property type="match status" value="1"/>
</dbReference>
<reference evidence="4 5" key="1">
    <citation type="journal article" date="2019" name="Environ. Microbiol.">
        <title>At the nexus of three kingdoms: the genome of the mycorrhizal fungus Gigaspora margarita provides insights into plant, endobacterial and fungal interactions.</title>
        <authorList>
            <person name="Venice F."/>
            <person name="Ghignone S."/>
            <person name="Salvioli di Fossalunga A."/>
            <person name="Amselem J."/>
            <person name="Novero M."/>
            <person name="Xianan X."/>
            <person name="Sedzielewska Toro K."/>
            <person name="Morin E."/>
            <person name="Lipzen A."/>
            <person name="Grigoriev I.V."/>
            <person name="Henrissat B."/>
            <person name="Martin F.M."/>
            <person name="Bonfante P."/>
        </authorList>
    </citation>
    <scope>NUCLEOTIDE SEQUENCE [LARGE SCALE GENOMIC DNA]</scope>
    <source>
        <strain evidence="4 5">BEG34</strain>
    </source>
</reference>
<evidence type="ECO:0000313" key="5">
    <source>
        <dbReference type="Proteomes" id="UP000439903"/>
    </source>
</evidence>
<gene>
    <name evidence="4" type="ORF">F8M41_000373</name>
</gene>
<evidence type="ECO:0000256" key="1">
    <source>
        <dbReference type="ARBA" id="ARBA00022441"/>
    </source>
</evidence>
<keyword evidence="1" id="KW-0880">Kelch repeat</keyword>
<dbReference type="PANTHER" id="PTHR46093:SF18">
    <property type="entry name" value="FIBRONECTIN TYPE-III DOMAIN-CONTAINING PROTEIN"/>
    <property type="match status" value="1"/>
</dbReference>
<protein>
    <submittedName>
        <fullName evidence="4">Galactose oxidase</fullName>
    </submittedName>
</protein>
<evidence type="ECO:0000313" key="4">
    <source>
        <dbReference type="EMBL" id="KAF0461848.1"/>
    </source>
</evidence>
<dbReference type="InterPro" id="IPR015915">
    <property type="entry name" value="Kelch-typ_b-propeller"/>
</dbReference>
<accession>A0A8H4AA69</accession>
<dbReference type="OrthoDB" id="432528at2759"/>